<accession>A0A4R3J503</accession>
<dbReference type="OrthoDB" id="9779889at2"/>
<dbReference type="Pfam" id="PF00226">
    <property type="entry name" value="DnaJ"/>
    <property type="match status" value="1"/>
</dbReference>
<dbReference type="FunFam" id="2.60.260.20:FF:000013">
    <property type="entry name" value="DnaJ subfamily B member 11"/>
    <property type="match status" value="1"/>
</dbReference>
<dbReference type="SUPFAM" id="SSF46565">
    <property type="entry name" value="Chaperone J-domain"/>
    <property type="match status" value="1"/>
</dbReference>
<evidence type="ECO:0000313" key="4">
    <source>
        <dbReference type="EMBL" id="TCS60342.1"/>
    </source>
</evidence>
<dbReference type="SMART" id="SM00271">
    <property type="entry name" value="DnaJ"/>
    <property type="match status" value="1"/>
</dbReference>
<comment type="caution">
    <text evidence="4">The sequence shown here is derived from an EMBL/GenBank/DDBJ whole genome shotgun (WGS) entry which is preliminary data.</text>
</comment>
<dbReference type="Pfam" id="PF01556">
    <property type="entry name" value="DnaJ_C"/>
    <property type="match status" value="1"/>
</dbReference>
<dbReference type="GO" id="GO:0005737">
    <property type="term" value="C:cytoplasm"/>
    <property type="evidence" value="ECO:0007669"/>
    <property type="project" value="TreeGrafter"/>
</dbReference>
<gene>
    <name evidence="4" type="ORF">EDD55_11143</name>
</gene>
<feature type="compositionally biased region" description="Basic and acidic residues" evidence="2">
    <location>
        <begin position="263"/>
        <end position="284"/>
    </location>
</feature>
<dbReference type="Gene3D" id="2.60.260.20">
    <property type="entry name" value="Urease metallochaperone UreE, N-terminal domain"/>
    <property type="match status" value="2"/>
</dbReference>
<dbReference type="PRINTS" id="PR00625">
    <property type="entry name" value="JDOMAIN"/>
</dbReference>
<evidence type="ECO:0000259" key="3">
    <source>
        <dbReference type="PROSITE" id="PS50076"/>
    </source>
</evidence>
<dbReference type="GO" id="GO:0051082">
    <property type="term" value="F:unfolded protein binding"/>
    <property type="evidence" value="ECO:0007669"/>
    <property type="project" value="InterPro"/>
</dbReference>
<dbReference type="PROSITE" id="PS00636">
    <property type="entry name" value="DNAJ_1"/>
    <property type="match status" value="1"/>
</dbReference>
<dbReference type="InterPro" id="IPR018253">
    <property type="entry name" value="DnaJ_domain_CS"/>
</dbReference>
<feature type="region of interest" description="Disordered" evidence="2">
    <location>
        <begin position="101"/>
        <end position="122"/>
    </location>
</feature>
<proteinExistence type="predicted"/>
<dbReference type="PANTHER" id="PTHR43096:SF52">
    <property type="entry name" value="DNAJ HOMOLOG 1, MITOCHONDRIAL-RELATED"/>
    <property type="match status" value="1"/>
</dbReference>
<evidence type="ECO:0000256" key="2">
    <source>
        <dbReference type="SAM" id="MobiDB-lite"/>
    </source>
</evidence>
<keyword evidence="5" id="KW-1185">Reference proteome</keyword>
<protein>
    <submittedName>
        <fullName evidence="4">DnaJ-like protein</fullName>
    </submittedName>
</protein>
<dbReference type="Gene3D" id="1.10.287.110">
    <property type="entry name" value="DnaJ domain"/>
    <property type="match status" value="1"/>
</dbReference>
<evidence type="ECO:0000256" key="1">
    <source>
        <dbReference type="ARBA" id="ARBA00023186"/>
    </source>
</evidence>
<dbReference type="RefSeq" id="WP_132940041.1">
    <property type="nucleotide sequence ID" value="NZ_CP119676.1"/>
</dbReference>
<dbReference type="InterPro" id="IPR036869">
    <property type="entry name" value="J_dom_sf"/>
</dbReference>
<dbReference type="CDD" id="cd10747">
    <property type="entry name" value="DnaJ_C"/>
    <property type="match status" value="1"/>
</dbReference>
<feature type="domain" description="J" evidence="3">
    <location>
        <begin position="3"/>
        <end position="72"/>
    </location>
</feature>
<keyword evidence="1" id="KW-0143">Chaperone</keyword>
<dbReference type="InterPro" id="IPR001623">
    <property type="entry name" value="DnaJ_domain"/>
</dbReference>
<dbReference type="SUPFAM" id="SSF49493">
    <property type="entry name" value="HSP40/DnaJ peptide-binding domain"/>
    <property type="match status" value="2"/>
</dbReference>
<dbReference type="AlphaFoldDB" id="A0A4R3J503"/>
<dbReference type="GO" id="GO:0042026">
    <property type="term" value="P:protein refolding"/>
    <property type="evidence" value="ECO:0007669"/>
    <property type="project" value="TreeGrafter"/>
</dbReference>
<organism evidence="4 5">
    <name type="scientific">Varunaivibrio sulfuroxidans</name>
    <dbReference type="NCBI Taxonomy" id="1773489"/>
    <lineage>
        <taxon>Bacteria</taxon>
        <taxon>Pseudomonadati</taxon>
        <taxon>Pseudomonadota</taxon>
        <taxon>Alphaproteobacteria</taxon>
        <taxon>Rhodospirillales</taxon>
        <taxon>Magnetovibrionaceae</taxon>
        <taxon>Varunaivibrio</taxon>
    </lineage>
</organism>
<sequence>MNDPYATLGIPTGASQDEIKKTYRALARKYHPDSRQGGGETDPRTVDRFREIAAAYALLSDPKKRAAFDNGDIDAAGRPLRTRRAAAGSAWRDAAHAYRQRETAWTSRHSGGTGGEKAGDGGESRFDAFFRNRAGVFKSKGANVAYTLTSDFVEAAMGGVRHIKIANGKRLKVLIPPGTENGQILRLKGQGMVGSGGGENGDAHVEIQVLDDPVFSRKGHDVYTTVPISLPEAVLGAKIDIPTIDGMVTLGVPPGSNSGSKLRLKEKGIPKSKDGGKGGPRGDHYVILSLALPPKPDAELTKFVEKWAAKHPYDPRAKSK</sequence>
<evidence type="ECO:0000313" key="5">
    <source>
        <dbReference type="Proteomes" id="UP000295304"/>
    </source>
</evidence>
<dbReference type="CDD" id="cd06257">
    <property type="entry name" value="DnaJ"/>
    <property type="match status" value="1"/>
</dbReference>
<dbReference type="PROSITE" id="PS50076">
    <property type="entry name" value="DNAJ_2"/>
    <property type="match status" value="1"/>
</dbReference>
<dbReference type="InterPro" id="IPR002939">
    <property type="entry name" value="DnaJ_C"/>
</dbReference>
<name>A0A4R3J503_9PROT</name>
<reference evidence="4 5" key="1">
    <citation type="submission" date="2019-03" db="EMBL/GenBank/DDBJ databases">
        <title>Genomic Encyclopedia of Type Strains, Phase IV (KMG-IV): sequencing the most valuable type-strain genomes for metagenomic binning, comparative biology and taxonomic classification.</title>
        <authorList>
            <person name="Goeker M."/>
        </authorList>
    </citation>
    <scope>NUCLEOTIDE SEQUENCE [LARGE SCALE GENOMIC DNA]</scope>
    <source>
        <strain evidence="4 5">DSM 101688</strain>
    </source>
</reference>
<feature type="region of interest" description="Disordered" evidence="2">
    <location>
        <begin position="255"/>
        <end position="284"/>
    </location>
</feature>
<dbReference type="PANTHER" id="PTHR43096">
    <property type="entry name" value="DNAJ HOMOLOG 1, MITOCHONDRIAL-RELATED"/>
    <property type="match status" value="1"/>
</dbReference>
<dbReference type="EMBL" id="SLZW01000011">
    <property type="protein sequence ID" value="TCS60342.1"/>
    <property type="molecule type" value="Genomic_DNA"/>
</dbReference>
<dbReference type="Proteomes" id="UP000295304">
    <property type="component" value="Unassembled WGS sequence"/>
</dbReference>
<dbReference type="InterPro" id="IPR008971">
    <property type="entry name" value="HSP40/DnaJ_pept-bd"/>
</dbReference>